<keyword evidence="9" id="KW-0175">Coiled coil</keyword>
<evidence type="ECO:0000256" key="1">
    <source>
        <dbReference type="ARBA" id="ARBA00005797"/>
    </source>
</evidence>
<evidence type="ECO:0000313" key="12">
    <source>
        <dbReference type="EMBL" id="KAF7990360.1"/>
    </source>
</evidence>
<evidence type="ECO:0000256" key="5">
    <source>
        <dbReference type="ARBA" id="ARBA00022771"/>
    </source>
</evidence>
<dbReference type="PROSITE" id="PS50006">
    <property type="entry name" value="FHA_DOMAIN"/>
    <property type="match status" value="1"/>
</dbReference>
<evidence type="ECO:0000256" key="4">
    <source>
        <dbReference type="ARBA" id="ARBA00022723"/>
    </source>
</evidence>
<dbReference type="GO" id="GO:0042393">
    <property type="term" value="F:histone binding"/>
    <property type="evidence" value="ECO:0007669"/>
    <property type="project" value="TreeGrafter"/>
</dbReference>
<dbReference type="InterPro" id="IPR008984">
    <property type="entry name" value="SMAD_FHA_dom_sf"/>
</dbReference>
<evidence type="ECO:0000259" key="11">
    <source>
        <dbReference type="PROSITE" id="PS50089"/>
    </source>
</evidence>
<dbReference type="GO" id="GO:0061630">
    <property type="term" value="F:ubiquitin protein ligase activity"/>
    <property type="evidence" value="ECO:0007669"/>
    <property type="project" value="TreeGrafter"/>
</dbReference>
<name>A0A834XNH8_APHGI</name>
<dbReference type="GO" id="GO:0070936">
    <property type="term" value="P:protein K48-linked ubiquitination"/>
    <property type="evidence" value="ECO:0007669"/>
    <property type="project" value="TreeGrafter"/>
</dbReference>
<dbReference type="AlphaFoldDB" id="A0A834XNH8"/>
<reference evidence="12 13" key="1">
    <citation type="submission" date="2020-08" db="EMBL/GenBank/DDBJ databases">
        <title>Aphidius gifuensis genome sequencing and assembly.</title>
        <authorList>
            <person name="Du Z."/>
        </authorList>
    </citation>
    <scope>NUCLEOTIDE SEQUENCE [LARGE SCALE GENOMIC DNA]</scope>
    <source>
        <strain evidence="12">YNYX2018</strain>
        <tissue evidence="12">Adults</tissue>
    </source>
</reference>
<sequence length="467" mass="54399">MATSSNENINKRPRDDETIPVLIRFGIENRPVQYIYIHKNEFKIGRGLDNDEIIQNTCVSRSHCIFKKINDNEWTLTNLSSSPSGILVNDKKIEEPRILKAGDVIQLLPTPELTFTVKFGYSDESDSKMIKLMSNECLMDTVKQKQDSFSAHQDMEIKKMQEQIELKEQAQNLLKSRLNELIKNHEEVQGKFEEKNEEIKNLQNQIQAGNNQQNEIKTNLTNLLLRLDEERQQFEKTLTAEKKKWQDEVNMTKQEKEQLEKKMEQQMNLWKEQQLAALAKDKDALQLKLNQTENAFKEQQALAEKLQVSLQNQQVVMDSLAPIILVDNDGSEQTIEILETIDLTNDDDKNLSCNKEKKDKMTKAMDEQFTCSICSELFYKATTVNCSHTFCQYCINEWRKRSRECPICRTIVTSMNRALVLDNFIDEAVVNLSPADQERRNQLIRERYSPEKPVNLKNGRMKVAKRR</sequence>
<dbReference type="GO" id="GO:0008270">
    <property type="term" value="F:zinc ion binding"/>
    <property type="evidence" value="ECO:0007669"/>
    <property type="project" value="UniProtKB-KW"/>
</dbReference>
<accession>A0A834XNH8</accession>
<dbReference type="PANTHER" id="PTHR15067">
    <property type="entry name" value="E3 UBIQUITIN-PROTEIN LIGASE RNF8"/>
    <property type="match status" value="1"/>
</dbReference>
<proteinExistence type="inferred from homology"/>
<keyword evidence="5 8" id="KW-0863">Zinc-finger</keyword>
<dbReference type="SMART" id="SM00240">
    <property type="entry name" value="FHA"/>
    <property type="match status" value="1"/>
</dbReference>
<keyword evidence="4" id="KW-0479">Metal-binding</keyword>
<keyword evidence="6" id="KW-0833">Ubl conjugation pathway</keyword>
<dbReference type="EMBL" id="JACMRX010000004">
    <property type="protein sequence ID" value="KAF7990360.1"/>
    <property type="molecule type" value="Genomic_DNA"/>
</dbReference>
<dbReference type="PROSITE" id="PS00518">
    <property type="entry name" value="ZF_RING_1"/>
    <property type="match status" value="1"/>
</dbReference>
<keyword evidence="13" id="KW-1185">Reference proteome</keyword>
<dbReference type="Gene3D" id="3.30.40.10">
    <property type="entry name" value="Zinc/RING finger domain, C3HC4 (zinc finger)"/>
    <property type="match status" value="1"/>
</dbReference>
<dbReference type="Gene3D" id="2.60.200.20">
    <property type="match status" value="1"/>
</dbReference>
<comment type="caution">
    <text evidence="12">The sequence shown here is derived from an EMBL/GenBank/DDBJ whole genome shotgun (WGS) entry which is preliminary data.</text>
</comment>
<dbReference type="InterPro" id="IPR017907">
    <property type="entry name" value="Znf_RING_CS"/>
</dbReference>
<dbReference type="Proteomes" id="UP000639338">
    <property type="component" value="Unassembled WGS sequence"/>
</dbReference>
<evidence type="ECO:0000256" key="3">
    <source>
        <dbReference type="ARBA" id="ARBA00022679"/>
    </source>
</evidence>
<evidence type="ECO:0000256" key="9">
    <source>
        <dbReference type="SAM" id="Coils"/>
    </source>
</evidence>
<dbReference type="OrthoDB" id="5330228at2759"/>
<dbReference type="InterPro" id="IPR001841">
    <property type="entry name" value="Znf_RING"/>
</dbReference>
<evidence type="ECO:0000256" key="8">
    <source>
        <dbReference type="PROSITE-ProRule" id="PRU00175"/>
    </source>
</evidence>
<dbReference type="InterPro" id="IPR013083">
    <property type="entry name" value="Znf_RING/FYVE/PHD"/>
</dbReference>
<feature type="coiled-coil region" evidence="9">
    <location>
        <begin position="152"/>
        <end position="309"/>
    </location>
</feature>
<keyword evidence="7" id="KW-0862">Zinc</keyword>
<dbReference type="PROSITE" id="PS50089">
    <property type="entry name" value="ZF_RING_2"/>
    <property type="match status" value="1"/>
</dbReference>
<dbReference type="GO" id="GO:0006511">
    <property type="term" value="P:ubiquitin-dependent protein catabolic process"/>
    <property type="evidence" value="ECO:0007669"/>
    <property type="project" value="TreeGrafter"/>
</dbReference>
<dbReference type="Pfam" id="PF00498">
    <property type="entry name" value="FHA"/>
    <property type="match status" value="1"/>
</dbReference>
<comment type="similarity">
    <text evidence="1">Belongs to the CHFR family.</text>
</comment>
<dbReference type="GO" id="GO:0005634">
    <property type="term" value="C:nucleus"/>
    <property type="evidence" value="ECO:0007669"/>
    <property type="project" value="TreeGrafter"/>
</dbReference>
<evidence type="ECO:0000256" key="6">
    <source>
        <dbReference type="ARBA" id="ARBA00022786"/>
    </source>
</evidence>
<dbReference type="SUPFAM" id="SSF57850">
    <property type="entry name" value="RING/U-box"/>
    <property type="match status" value="1"/>
</dbReference>
<dbReference type="SUPFAM" id="SSF49879">
    <property type="entry name" value="SMAD/FHA domain"/>
    <property type="match status" value="1"/>
</dbReference>
<evidence type="ECO:0000256" key="2">
    <source>
        <dbReference type="ARBA" id="ARBA00017908"/>
    </source>
</evidence>
<evidence type="ECO:0000256" key="7">
    <source>
        <dbReference type="ARBA" id="ARBA00022833"/>
    </source>
</evidence>
<feature type="domain" description="FHA" evidence="10">
    <location>
        <begin position="42"/>
        <end position="93"/>
    </location>
</feature>
<protein>
    <recommendedName>
        <fullName evidence="2">E3 ubiquitin-protein ligase CHFR</fullName>
    </recommendedName>
</protein>
<dbReference type="GO" id="GO:0000151">
    <property type="term" value="C:ubiquitin ligase complex"/>
    <property type="evidence" value="ECO:0007669"/>
    <property type="project" value="TreeGrafter"/>
</dbReference>
<dbReference type="Pfam" id="PF13923">
    <property type="entry name" value="zf-C3HC4_2"/>
    <property type="match status" value="1"/>
</dbReference>
<feature type="domain" description="RING-type" evidence="11">
    <location>
        <begin position="371"/>
        <end position="409"/>
    </location>
</feature>
<evidence type="ECO:0000313" key="13">
    <source>
        <dbReference type="Proteomes" id="UP000639338"/>
    </source>
</evidence>
<dbReference type="GO" id="GO:0035861">
    <property type="term" value="C:site of double-strand break"/>
    <property type="evidence" value="ECO:0007669"/>
    <property type="project" value="TreeGrafter"/>
</dbReference>
<dbReference type="InterPro" id="IPR000253">
    <property type="entry name" value="FHA_dom"/>
</dbReference>
<dbReference type="GO" id="GO:0005829">
    <property type="term" value="C:cytosol"/>
    <property type="evidence" value="ECO:0007669"/>
    <property type="project" value="TreeGrafter"/>
</dbReference>
<gene>
    <name evidence="12" type="ORF">HCN44_000165</name>
</gene>
<dbReference type="PANTHER" id="PTHR15067:SF4">
    <property type="entry name" value="E3 UBIQUITIN-PROTEIN LIGASE RNF8"/>
    <property type="match status" value="1"/>
</dbReference>
<evidence type="ECO:0000259" key="10">
    <source>
        <dbReference type="PROSITE" id="PS50006"/>
    </source>
</evidence>
<dbReference type="CDD" id="cd00060">
    <property type="entry name" value="FHA"/>
    <property type="match status" value="1"/>
</dbReference>
<organism evidence="12 13">
    <name type="scientific">Aphidius gifuensis</name>
    <name type="common">Parasitoid wasp</name>
    <dbReference type="NCBI Taxonomy" id="684658"/>
    <lineage>
        <taxon>Eukaryota</taxon>
        <taxon>Metazoa</taxon>
        <taxon>Ecdysozoa</taxon>
        <taxon>Arthropoda</taxon>
        <taxon>Hexapoda</taxon>
        <taxon>Insecta</taxon>
        <taxon>Pterygota</taxon>
        <taxon>Neoptera</taxon>
        <taxon>Endopterygota</taxon>
        <taxon>Hymenoptera</taxon>
        <taxon>Apocrita</taxon>
        <taxon>Ichneumonoidea</taxon>
        <taxon>Braconidae</taxon>
        <taxon>Aphidiinae</taxon>
        <taxon>Aphidius</taxon>
    </lineage>
</organism>
<dbReference type="SMART" id="SM00184">
    <property type="entry name" value="RING"/>
    <property type="match status" value="1"/>
</dbReference>
<dbReference type="GO" id="GO:0006302">
    <property type="term" value="P:double-strand break repair"/>
    <property type="evidence" value="ECO:0007669"/>
    <property type="project" value="TreeGrafter"/>
</dbReference>
<keyword evidence="3" id="KW-0808">Transferase</keyword>